<evidence type="ECO:0000256" key="2">
    <source>
        <dbReference type="ARBA" id="ARBA00022723"/>
    </source>
</evidence>
<protein>
    <submittedName>
        <fullName evidence="7">(E,E)-geranyllinalool synthase</fullName>
    </submittedName>
</protein>
<evidence type="ECO:0000259" key="5">
    <source>
        <dbReference type="Pfam" id="PF01397"/>
    </source>
</evidence>
<proteinExistence type="predicted"/>
<dbReference type="FunFam" id="1.10.600.10:FF:000036">
    <property type="entry name" value="cis-abienol synthase, chloroplastic"/>
    <property type="match status" value="1"/>
</dbReference>
<dbReference type="EMBL" id="CACTIH010003632">
    <property type="protein sequence ID" value="CAA2979619.1"/>
    <property type="molecule type" value="Genomic_DNA"/>
</dbReference>
<keyword evidence="3" id="KW-0460">Magnesium</keyword>
<dbReference type="InterPro" id="IPR008949">
    <property type="entry name" value="Isoprenoid_synthase_dom_sf"/>
</dbReference>
<feature type="domain" description="Terpene synthase metal-binding" evidence="6">
    <location>
        <begin position="482"/>
        <end position="714"/>
    </location>
</feature>
<dbReference type="OrthoDB" id="2343925at2759"/>
<dbReference type="SUPFAM" id="SSF48239">
    <property type="entry name" value="Terpenoid cyclases/Protein prenyltransferases"/>
    <property type="match status" value="2"/>
</dbReference>
<dbReference type="SFLD" id="SFLDG01014">
    <property type="entry name" value="Terpene_Cyclase_Like_1_N-term"/>
    <property type="match status" value="1"/>
</dbReference>
<evidence type="ECO:0000256" key="1">
    <source>
        <dbReference type="ARBA" id="ARBA00001946"/>
    </source>
</evidence>
<dbReference type="GO" id="GO:0016102">
    <property type="term" value="P:diterpenoid biosynthetic process"/>
    <property type="evidence" value="ECO:0007669"/>
    <property type="project" value="TreeGrafter"/>
</dbReference>
<dbReference type="Gene3D" id="1.50.10.130">
    <property type="entry name" value="Terpene synthase, N-terminal domain"/>
    <property type="match status" value="1"/>
</dbReference>
<dbReference type="InterPro" id="IPR036965">
    <property type="entry name" value="Terpene_synth_N_sf"/>
</dbReference>
<keyword evidence="2" id="KW-0479">Metal-binding</keyword>
<dbReference type="Gene3D" id="1.50.10.160">
    <property type="match status" value="1"/>
</dbReference>
<dbReference type="PANTHER" id="PTHR31739">
    <property type="entry name" value="ENT-COPALYL DIPHOSPHATE SYNTHASE, CHLOROPLASTIC"/>
    <property type="match status" value="1"/>
</dbReference>
<accession>A0A8S0RJT8</accession>
<evidence type="ECO:0000259" key="6">
    <source>
        <dbReference type="Pfam" id="PF03936"/>
    </source>
</evidence>
<organism evidence="7 8">
    <name type="scientific">Olea europaea subsp. europaea</name>
    <dbReference type="NCBI Taxonomy" id="158383"/>
    <lineage>
        <taxon>Eukaryota</taxon>
        <taxon>Viridiplantae</taxon>
        <taxon>Streptophyta</taxon>
        <taxon>Embryophyta</taxon>
        <taxon>Tracheophyta</taxon>
        <taxon>Spermatophyta</taxon>
        <taxon>Magnoliopsida</taxon>
        <taxon>eudicotyledons</taxon>
        <taxon>Gunneridae</taxon>
        <taxon>Pentapetalae</taxon>
        <taxon>asterids</taxon>
        <taxon>lamiids</taxon>
        <taxon>Lamiales</taxon>
        <taxon>Oleaceae</taxon>
        <taxon>Oleeae</taxon>
        <taxon>Olea</taxon>
    </lineage>
</organism>
<dbReference type="Proteomes" id="UP000594638">
    <property type="component" value="Unassembled WGS sequence"/>
</dbReference>
<dbReference type="InterPro" id="IPR005630">
    <property type="entry name" value="Terpene_synthase_metal-bd"/>
</dbReference>
<feature type="domain" description="Terpene synthase N-terminal" evidence="5">
    <location>
        <begin position="208"/>
        <end position="394"/>
    </location>
</feature>
<dbReference type="FunFam" id="1.50.10.130:FF:000002">
    <property type="entry name" value="Ent-copalyl diphosphate synthase, chloroplastic"/>
    <property type="match status" value="1"/>
</dbReference>
<dbReference type="Pfam" id="PF01397">
    <property type="entry name" value="Terpene_synth"/>
    <property type="match status" value="1"/>
</dbReference>
<dbReference type="Pfam" id="PF03936">
    <property type="entry name" value="Terpene_synth_C"/>
    <property type="match status" value="1"/>
</dbReference>
<name>A0A8S0RJT8_OLEEU</name>
<evidence type="ECO:0000313" key="8">
    <source>
        <dbReference type="Proteomes" id="UP000594638"/>
    </source>
</evidence>
<comment type="caution">
    <text evidence="7">The sequence shown here is derived from an EMBL/GenBank/DDBJ whole genome shotgun (WGS) entry which is preliminary data.</text>
</comment>
<dbReference type="InterPro" id="IPR050148">
    <property type="entry name" value="Terpene_synthase-like"/>
</dbReference>
<comment type="cofactor">
    <cofactor evidence="1">
        <name>Mg(2+)</name>
        <dbReference type="ChEBI" id="CHEBI:18420"/>
    </cofactor>
</comment>
<dbReference type="Gene3D" id="1.10.600.10">
    <property type="entry name" value="Farnesyl Diphosphate Synthase"/>
    <property type="match status" value="1"/>
</dbReference>
<gene>
    <name evidence="7" type="ORF">OLEA9_A071160</name>
</gene>
<dbReference type="InterPro" id="IPR008930">
    <property type="entry name" value="Terpenoid_cyclase/PrenylTrfase"/>
</dbReference>
<keyword evidence="4" id="KW-0456">Lyase</keyword>
<evidence type="ECO:0000256" key="3">
    <source>
        <dbReference type="ARBA" id="ARBA00022842"/>
    </source>
</evidence>
<dbReference type="GO" id="GO:0000287">
    <property type="term" value="F:magnesium ion binding"/>
    <property type="evidence" value="ECO:0007669"/>
    <property type="project" value="InterPro"/>
</dbReference>
<dbReference type="AlphaFoldDB" id="A0A8S0RJT8"/>
<evidence type="ECO:0000256" key="4">
    <source>
        <dbReference type="ARBA" id="ARBA00023239"/>
    </source>
</evidence>
<evidence type="ECO:0000313" key="7">
    <source>
        <dbReference type="EMBL" id="CAA2979619.1"/>
    </source>
</evidence>
<keyword evidence="8" id="KW-1185">Reference proteome</keyword>
<dbReference type="Gramene" id="OE9A071160T1">
    <property type="protein sequence ID" value="OE9A071160C1"/>
    <property type="gene ID" value="OE9A071160"/>
</dbReference>
<dbReference type="PANTHER" id="PTHR31739:SF25">
    <property type="entry name" value="(E,E)-GERANYLLINALOOL SYNTHASE"/>
    <property type="match status" value="1"/>
</dbReference>
<dbReference type="SUPFAM" id="SSF48576">
    <property type="entry name" value="Terpenoid synthases"/>
    <property type="match status" value="1"/>
</dbReference>
<dbReference type="GO" id="GO:0010333">
    <property type="term" value="F:terpene synthase activity"/>
    <property type="evidence" value="ECO:0007669"/>
    <property type="project" value="InterPro"/>
</dbReference>
<sequence length="841" mass="96487">MEPSKSLIQSLVSEIKKEILSNDNLPAFVSSSAYDTAWLAMIPADPRENNFPMFKNCLNWILGNQKEEGFWGETDEEGLPTIETLPATLACMVALKTWNVGQEKIEKGLAFVHDKVEILLKINYQNLPRSFLIVFPAMIALAQEAGLELVLLQGSKGVIADVLFNQQQILRTEELVDESRYCDLPLLAYLESLPPTYIVHQEEIIKHLSNDGSLFQSPSATAYAFMATGNIECRRYLESLVHNCPNGGVPAKYPMDEELVKLCMVDHVQRLGLAEHFNEEIEEILAQIYRDHKQCKSKPGQTNILSPIKLYKDSLAFRLFRMKGYAVNPGNFCWFLNHAEILNHMEENCEKFITVMHSVYTASDLLFPGEYEFEDARAFARRMLEGSVKRNRDHNFVLSKGFLNVVKHELELPWIARLDHLDHRKWIEENRTTPLWVGKASFYRLSSLDNKKLLQLAVENYEFRQLIYRNELEELKRWSMKWRLSDMGFGREKTVYMYFAVASSICLPSDSLVRLISAKAGIIITVADDFYDMEGSMYDLEVLTDAVKRWDGKGLQGHSKTIFDALDDFVNEITSKCHQHERSEIREKIRDIWRETFVSWMVEKTWSHKGYIPSANEYLETGMISIGAHTITLPASCFLHPGLTNESLKPAEYENITKLLMARSRLLNDVQNYEKEKADGKMNLVLLHLNENPQACIDESIAHVEEIVEVKRKEFLKHVLMDGFDDLPKSCKNLHLSCMKVFQMFFNSANLLDSETALVDDDIKKAIYLPIDHLSRPFVKPLPLVPKKTKKDEVTKTTFNFHRALRNRASINMIKSPSFGTIAIPKAGQVNIPMRSNFCSI</sequence>
<reference evidence="7 8" key="1">
    <citation type="submission" date="2019-12" db="EMBL/GenBank/DDBJ databases">
        <authorList>
            <person name="Alioto T."/>
            <person name="Alioto T."/>
            <person name="Gomez Garrido J."/>
        </authorList>
    </citation>
    <scope>NUCLEOTIDE SEQUENCE [LARGE SCALE GENOMIC DNA]</scope>
</reference>
<dbReference type="InterPro" id="IPR001906">
    <property type="entry name" value="Terpene_synth_N"/>
</dbReference>